<dbReference type="Pfam" id="PF22893">
    <property type="entry name" value="ULD_2"/>
    <property type="match status" value="1"/>
</dbReference>
<dbReference type="Gene3D" id="1.25.40.10">
    <property type="entry name" value="Tetratricopeptide repeat domain"/>
    <property type="match status" value="1"/>
</dbReference>
<name>A0A2J6PKY3_9HELO</name>
<evidence type="ECO:0000313" key="7">
    <source>
        <dbReference type="EMBL" id="PMD14702.1"/>
    </source>
</evidence>
<evidence type="ECO:0000256" key="4">
    <source>
        <dbReference type="PROSITE-ProRule" id="PRU00134"/>
    </source>
</evidence>
<reference evidence="7 8" key="1">
    <citation type="submission" date="2016-05" db="EMBL/GenBank/DDBJ databases">
        <title>A degradative enzymes factory behind the ericoid mycorrhizal symbiosis.</title>
        <authorList>
            <consortium name="DOE Joint Genome Institute"/>
            <person name="Martino E."/>
            <person name="Morin E."/>
            <person name="Grelet G."/>
            <person name="Kuo A."/>
            <person name="Kohler A."/>
            <person name="Daghino S."/>
            <person name="Barry K."/>
            <person name="Choi C."/>
            <person name="Cichocki N."/>
            <person name="Clum A."/>
            <person name="Copeland A."/>
            <person name="Hainaut M."/>
            <person name="Haridas S."/>
            <person name="Labutti K."/>
            <person name="Lindquist E."/>
            <person name="Lipzen A."/>
            <person name="Khouja H.-R."/>
            <person name="Murat C."/>
            <person name="Ohm R."/>
            <person name="Olson A."/>
            <person name="Spatafora J."/>
            <person name="Veneault-Fourrey C."/>
            <person name="Henrissat B."/>
            <person name="Grigoriev I."/>
            <person name="Martin F."/>
            <person name="Perotto S."/>
        </authorList>
    </citation>
    <scope>NUCLEOTIDE SEQUENCE [LARGE SCALE GENOMIC DNA]</scope>
    <source>
        <strain evidence="7 8">UAMH 7357</strain>
    </source>
</reference>
<feature type="compositionally biased region" description="Basic and acidic residues" evidence="5">
    <location>
        <begin position="745"/>
        <end position="757"/>
    </location>
</feature>
<dbReference type="InterPro" id="IPR054464">
    <property type="entry name" value="ULD_fung"/>
</dbReference>
<evidence type="ECO:0000256" key="1">
    <source>
        <dbReference type="ARBA" id="ARBA00022723"/>
    </source>
</evidence>
<dbReference type="Pfam" id="PF01753">
    <property type="entry name" value="zf-MYND"/>
    <property type="match status" value="1"/>
</dbReference>
<dbReference type="InterPro" id="IPR010730">
    <property type="entry name" value="HET"/>
</dbReference>
<gene>
    <name evidence="7" type="ORF">NA56DRAFT_610118</name>
</gene>
<proteinExistence type="predicted"/>
<keyword evidence="8" id="KW-1185">Reference proteome</keyword>
<keyword evidence="1" id="KW-0479">Metal-binding</keyword>
<dbReference type="InterPro" id="IPR052895">
    <property type="entry name" value="HetReg/Transcr_Mod"/>
</dbReference>
<dbReference type="STRING" id="1745343.A0A2J6PKY3"/>
<accession>A0A2J6PKY3</accession>
<organism evidence="7 8">
    <name type="scientific">Hyaloscypha hepaticicola</name>
    <dbReference type="NCBI Taxonomy" id="2082293"/>
    <lineage>
        <taxon>Eukaryota</taxon>
        <taxon>Fungi</taxon>
        <taxon>Dikarya</taxon>
        <taxon>Ascomycota</taxon>
        <taxon>Pezizomycotina</taxon>
        <taxon>Leotiomycetes</taxon>
        <taxon>Helotiales</taxon>
        <taxon>Hyaloscyphaceae</taxon>
        <taxon>Hyaloscypha</taxon>
    </lineage>
</organism>
<protein>
    <submittedName>
        <fullName evidence="7">HET-domain-containing protein</fullName>
    </submittedName>
</protein>
<dbReference type="PROSITE" id="PS50865">
    <property type="entry name" value="ZF_MYND_2"/>
    <property type="match status" value="1"/>
</dbReference>
<feature type="region of interest" description="Disordered" evidence="5">
    <location>
        <begin position="637"/>
        <end position="733"/>
    </location>
</feature>
<feature type="region of interest" description="Disordered" evidence="5">
    <location>
        <begin position="795"/>
        <end position="814"/>
    </location>
</feature>
<dbReference type="PROSITE" id="PS01360">
    <property type="entry name" value="ZF_MYND_1"/>
    <property type="match status" value="1"/>
</dbReference>
<dbReference type="AlphaFoldDB" id="A0A2J6PKY3"/>
<evidence type="ECO:0000259" key="6">
    <source>
        <dbReference type="PROSITE" id="PS50865"/>
    </source>
</evidence>
<feature type="compositionally biased region" description="Pro residues" evidence="5">
    <location>
        <begin position="671"/>
        <end position="690"/>
    </location>
</feature>
<dbReference type="PANTHER" id="PTHR24148">
    <property type="entry name" value="ANKYRIN REPEAT DOMAIN-CONTAINING PROTEIN 39 HOMOLOG-RELATED"/>
    <property type="match status" value="1"/>
</dbReference>
<dbReference type="EMBL" id="KZ613520">
    <property type="protein sequence ID" value="PMD14702.1"/>
    <property type="molecule type" value="Genomic_DNA"/>
</dbReference>
<dbReference type="PANTHER" id="PTHR24148:SF78">
    <property type="entry name" value="HETEROKARYON INCOMPATIBILITY DOMAIN-CONTAINING PROTEIN"/>
    <property type="match status" value="1"/>
</dbReference>
<dbReference type="InterPro" id="IPR002893">
    <property type="entry name" value="Znf_MYND"/>
</dbReference>
<feature type="domain" description="MYND-type" evidence="6">
    <location>
        <begin position="763"/>
        <end position="800"/>
    </location>
</feature>
<dbReference type="GO" id="GO:0008270">
    <property type="term" value="F:zinc ion binding"/>
    <property type="evidence" value="ECO:0007669"/>
    <property type="project" value="UniProtKB-KW"/>
</dbReference>
<dbReference type="Pfam" id="PF06985">
    <property type="entry name" value="HET"/>
    <property type="match status" value="1"/>
</dbReference>
<evidence type="ECO:0000256" key="3">
    <source>
        <dbReference type="ARBA" id="ARBA00022833"/>
    </source>
</evidence>
<feature type="region of interest" description="Disordered" evidence="5">
    <location>
        <begin position="745"/>
        <end position="766"/>
    </location>
</feature>
<evidence type="ECO:0000256" key="2">
    <source>
        <dbReference type="ARBA" id="ARBA00022771"/>
    </source>
</evidence>
<dbReference type="Gene3D" id="6.10.140.2220">
    <property type="match status" value="1"/>
</dbReference>
<dbReference type="Proteomes" id="UP000235672">
    <property type="component" value="Unassembled WGS sequence"/>
</dbReference>
<keyword evidence="2 4" id="KW-0863">Zinc-finger</keyword>
<evidence type="ECO:0000313" key="8">
    <source>
        <dbReference type="Proteomes" id="UP000235672"/>
    </source>
</evidence>
<sequence>MSPYNYNSLPDGSIRLLRLMPHPDEDALIQCQLLDFPLLKSAKGTHPYEALSYVWGSTEKRRPISIEGGDLTVTANLHVALSHLRDRFVERLLWVDAICINQTDLKERERQVQSMAKVYAKATRVVVWLGEATLDSDQALEKIRAAAEKQSTQSETSETALQAILTLLQRPWFQRIWVLQEVGAARHILTICGSTEIDGYTFCLGLSTLKLSYETYPDSHSLIRSVIYLMRGAIFRSRRLTSRSAGFSLDIRPLGDLIDMYHNRQATERRDKVYALLGMSSDDPVAAGLSPNYTILWETLFRKLIKFLLCEQVSVGTWSNREIAIIEGEGCILAAVTSVKSDITLQDRQEVVVESRNALEYWGREESWASRWTLQASVTPIQEGDLICLLRGASKPTIIRLCKDYFTVIAITATPSEDIRANSTFVKWPELIQSITTFGRDFIFVWNWEESPGKSPDGGEDYASLMKSCGLKSSETEIEDESKKTTRLWNVALILEDSENYKEAAEKLQLVVKDYERTFGQKHPHTLTAMDKLVAIYKKHEQAEAEKSARAALEAKMKAKPPIQFKDAVGREFSFPFDIVCTWAGMEELIKQAFLHVDIIGRHVMDGHYDLVVSGKIVLPALWEKVVEPGMEVSMHMWPMPEAPPQGQGPSPPGGHQIGHRTREYGSSNLGPPPPPRAPRSPRPPRPPPSHNHRSPAILPPPLPPSNHRGSGEGSPEFGAAEGQRFHTQKSLQALPWMAKEIATEGRGRTASERSTRAEGMPCSVCGKTENTRRCVRCKAVAYCGEEHQKADWKTHKKSCASKEVQSGREGHVR</sequence>
<dbReference type="InterPro" id="IPR011990">
    <property type="entry name" value="TPR-like_helical_dom_sf"/>
</dbReference>
<dbReference type="SUPFAM" id="SSF144232">
    <property type="entry name" value="HIT/MYND zinc finger-like"/>
    <property type="match status" value="1"/>
</dbReference>
<evidence type="ECO:0000256" key="5">
    <source>
        <dbReference type="SAM" id="MobiDB-lite"/>
    </source>
</evidence>
<keyword evidence="3" id="KW-0862">Zinc</keyword>
<dbReference type="OrthoDB" id="3045089at2759"/>